<accession>A0AA35P7P6</accession>
<keyword evidence="2" id="KW-1185">Reference proteome</keyword>
<reference evidence="1" key="1">
    <citation type="submission" date="2022-12" db="EMBL/GenBank/DDBJ databases">
        <authorList>
            <person name="Alioto T."/>
            <person name="Alioto T."/>
            <person name="Gomez Garrido J."/>
        </authorList>
    </citation>
    <scope>NUCLEOTIDE SEQUENCE</scope>
</reference>
<name>A0AA35P7P6_9SAUR</name>
<dbReference type="Proteomes" id="UP001178461">
    <property type="component" value="Chromosome 5"/>
</dbReference>
<sequence length="57" mass="6385">MSNEGGAGRAILDLLLATRKNKKKARIVGARAVASRRNSVWRWRWLKVDGCSGKVLY</sequence>
<dbReference type="AlphaFoldDB" id="A0AA35P7P6"/>
<gene>
    <name evidence="1" type="ORF">PODLI_1B011410</name>
</gene>
<evidence type="ECO:0000313" key="1">
    <source>
        <dbReference type="EMBL" id="CAI5775268.1"/>
    </source>
</evidence>
<evidence type="ECO:0000313" key="2">
    <source>
        <dbReference type="Proteomes" id="UP001178461"/>
    </source>
</evidence>
<organism evidence="1 2">
    <name type="scientific">Podarcis lilfordi</name>
    <name type="common">Lilford's wall lizard</name>
    <dbReference type="NCBI Taxonomy" id="74358"/>
    <lineage>
        <taxon>Eukaryota</taxon>
        <taxon>Metazoa</taxon>
        <taxon>Chordata</taxon>
        <taxon>Craniata</taxon>
        <taxon>Vertebrata</taxon>
        <taxon>Euteleostomi</taxon>
        <taxon>Lepidosauria</taxon>
        <taxon>Squamata</taxon>
        <taxon>Bifurcata</taxon>
        <taxon>Unidentata</taxon>
        <taxon>Episquamata</taxon>
        <taxon>Laterata</taxon>
        <taxon>Lacertibaenia</taxon>
        <taxon>Lacertidae</taxon>
        <taxon>Podarcis</taxon>
    </lineage>
</organism>
<proteinExistence type="predicted"/>
<dbReference type="EMBL" id="OX395130">
    <property type="protein sequence ID" value="CAI5775268.1"/>
    <property type="molecule type" value="Genomic_DNA"/>
</dbReference>
<protein>
    <submittedName>
        <fullName evidence="1">Uncharacterized protein</fullName>
    </submittedName>
</protein>